<feature type="coiled-coil region" evidence="1">
    <location>
        <begin position="2022"/>
        <end position="2049"/>
    </location>
</feature>
<dbReference type="EMBL" id="RCMI01000737">
    <property type="protein sequence ID" value="KAG2899207.1"/>
    <property type="molecule type" value="Genomic_DNA"/>
</dbReference>
<proteinExistence type="predicted"/>
<feature type="region of interest" description="Disordered" evidence="2">
    <location>
        <begin position="1962"/>
        <end position="2009"/>
    </location>
</feature>
<keyword evidence="1" id="KW-0175">Coiled coil</keyword>
<feature type="compositionally biased region" description="Basic and acidic residues" evidence="2">
    <location>
        <begin position="11"/>
        <end position="21"/>
    </location>
</feature>
<dbReference type="PANTHER" id="PTHR33331">
    <property type="entry name" value="COILED-COIL DOMAIN-CONTAINING PROTEIN 162"/>
    <property type="match status" value="1"/>
</dbReference>
<keyword evidence="7" id="KW-1185">Reference proteome</keyword>
<dbReference type="Proteomes" id="UP000736787">
    <property type="component" value="Unassembled WGS sequence"/>
</dbReference>
<dbReference type="InterPro" id="IPR040401">
    <property type="entry name" value="CCDC162"/>
</dbReference>
<sequence length="2183" mass="249720">MEILEKQLQSRHKEQPTKQEDGTSEPTVISRRQAELVEANERLQRTAQNFSLEWKSFLRYAMKIKQQATAPGGKELEDLLLKTQGGLVLIRELRNRRDQQWKEVAECYGYQRLSITDNNTDGDDTQQSTKQQKWLQILVSKLFQLNLQVAATAHCAVKRSQSILSPNLLKLRAHALETYHRMEHGVEGSIDFVHAQDVNFLLQFDYLKHQQSIVLERFCIRLKWLPVSHRFHLRQRMLALIHQQKMKNTPRPSASTAYRNSEEHIHCPLLMTSTTHFIAELKALTQQYSLSLPDVDNREYEGFRQSADECLDAVVISFPPDNAINTDRELEMNLETLVHTYTRSSRWDLIQRGYLGNCEPGQGPIEDALIALRNEHKIDSLLACEWELLTLDGTEYLRVRLEKLSKAHSNRAQVDVAAVTGIKTVEYQHVETTEEAADSNNDDANGMSELTNSWNPDALYSLYALRVSSCRAKRLSLLRLLNYLHFIQFSQVNSRHDISSNSTDNTQQKPTTPISSKTGTVSVEDITINPWRVTKCETSGDYIITRPQSTAKNDINDDENDNNGDREFIFAAARRDLEVLELQVLRIASIFIFKQEYDSLPTSPHKRSNGRNASQRESDFVVTPIDRLQVLRDIYDCEVAFQQAKVQLVEILLENGLQFAPRSQDLSELNFTLEAQIDPFADILLPLLHQRPYLDFSHAYFFESYAAETIFLELQTSLIQQMEQHFKRLEWCSLHEFAMDGQCEIDDNQRQWIYRQILGRRALVKLYTQHNDMMREADEKWFTATSVGEFHALQHALLEQTLVIWSLIIKLELPGRPVRCLERTAGDLLVGSGWQLILSPQLLSDVCRTLDEQTNGSSTLVERLAKAIELESWRLKLAKNVYEANLLGRIHNFQFGFVNHVSNWDTVLGGDQARHLVFFFDIGECDRAGSLQPIAIELETSMINATNAASTLRSCDSKSVSEWLEAQLKCLTDDCSEAQAESLEPWRRSLLQLQRQYVAYLGGSVKYQDAVGADVFEFAASYPYVCLANSFAPESSDEKSTIAMDLNTVRTKYAKEIADKMTEELKTDCFPYWKRLENLKQQLQERGDREACGHFLDEESSHPRLLTTLNDHLQRLRNEKKLMQHLSAATRARCAFTIQIDEDQSSKLTKWLMTKLHQLKVDLHIHERPKVEQLLLTPPASCSSPLAPPKRVLDLNRSRSSSDIHALLESIPSFRSLLHTFATPASNERPTSGAATAHAIRRQEYREETLRTLVCIFHQFSCTLDLLRIRCGSHFASTRKKILSTPEGTHSGLSRLERWQTLFHHEIRQLLDHLVNRFSPEAALATGDLFDAHPEYLQSQHHTSLMREEMCAALHEANVHLIRILRCTSNFAILQTYQKNAGLHVRKRRQHLMNFQFILEKIITIHGKELSDKASFTANMKQLVLAGEQALFGEVRPREREREWQAFEDAVSKYEPKDIEVMARLLELHRVYIDENCRAALRLAEGDTKPSLSLQCTAENEALVALEDLWERFHLPEWDSSVGATPVIGGENLGMKKRLLLEMGTSSSASSSTELSYALRSLQMGATAPLTHFCTSGLLVLPSPCNVKEQLVYLQLSVELTWVDADMKELEDHYKKLLFRRKKHREHQRTSRKSPQSSCASSSSLLFSLSKYYHEKRISGDTELSDTSPSESVPAFIVPAAEMSAFLHDVTKKCTTHNKHQLDLHSSSIQKMYDHFQAASLTHLKIETQWEKARVEERIRREAFAADHAYHLYFEVEALRKHLRVLEARRELDRQVMRCELNAEYEEKLHAMHEQLLNKQHKFAEYRATMQRELQAVIQGAHSQFVDQLLDYSGTIPSTTKHSVSHLLRGQQDIVRIKSENAAMKQALLKVQALEDMQQQTQNAAKERELLLSQRFATAESLLCSEVEQLQAYVKQLEQNMTKLSREKTYFQVKWTTAHKEMEATAQRRREEKVRILSATHNRTDSEDLPAISPNIRAVPDSTSDTESTLDGSAGRTQNVASTVDTGKQERQRLETQYLNSTRHYQNEIRRLQQQVTRELREKATIAEQLTQLRQYESAASIQADDLQTLGEHSLRRDFRLQPTPRRTQSASPRAVNTCVATPPDRMTILKRPSSSFSPRASLLRAQVTVGSSSNIPVASSRPGTASGTTARKFQVIKRETNAVGGVAGVSNSFSVREPLPYR</sequence>
<dbReference type="EMBL" id="RCMG01000734">
    <property type="protein sequence ID" value="KAG2849914.1"/>
    <property type="molecule type" value="Genomic_DNA"/>
</dbReference>
<reference evidence="3" key="2">
    <citation type="submission" date="2018-10" db="EMBL/GenBank/DDBJ databases">
        <title>Effector identification in a new, highly contiguous assembly of the strawberry crown rot pathogen Phytophthora cactorum.</title>
        <authorList>
            <person name="Armitage A.D."/>
            <person name="Nellist C.F."/>
            <person name="Bates H."/>
            <person name="Vickerstaff R.J."/>
            <person name="Harrison R.J."/>
        </authorList>
    </citation>
    <scope>NUCLEOTIDE SEQUENCE</scope>
    <source>
        <strain evidence="3">15-7</strain>
        <strain evidence="4">4032</strain>
        <strain evidence="5">4040</strain>
    </source>
</reference>
<dbReference type="Proteomes" id="UP000251314">
    <property type="component" value="Unassembled WGS sequence"/>
</dbReference>
<protein>
    <submittedName>
        <fullName evidence="6">Uncharacterized protein</fullName>
    </submittedName>
</protein>
<reference evidence="6 7" key="1">
    <citation type="submission" date="2018-01" db="EMBL/GenBank/DDBJ databases">
        <title>Draft genome of the strawberry crown rot pathogen Phytophthora cactorum.</title>
        <authorList>
            <person name="Armitage A.D."/>
            <person name="Lysoe E."/>
            <person name="Nellist C.F."/>
            <person name="Harrison R.J."/>
            <person name="Brurberg M.B."/>
        </authorList>
    </citation>
    <scope>NUCLEOTIDE SEQUENCE [LARGE SCALE GENOMIC DNA]</scope>
    <source>
        <strain evidence="6 7">10300</strain>
    </source>
</reference>
<evidence type="ECO:0000313" key="6">
    <source>
        <dbReference type="EMBL" id="RAW35406.1"/>
    </source>
</evidence>
<evidence type="ECO:0000313" key="3">
    <source>
        <dbReference type="EMBL" id="KAG2849914.1"/>
    </source>
</evidence>
<organism evidence="6 7">
    <name type="scientific">Phytophthora cactorum</name>
    <dbReference type="NCBI Taxonomy" id="29920"/>
    <lineage>
        <taxon>Eukaryota</taxon>
        <taxon>Sar</taxon>
        <taxon>Stramenopiles</taxon>
        <taxon>Oomycota</taxon>
        <taxon>Peronosporomycetes</taxon>
        <taxon>Peronosporales</taxon>
        <taxon>Peronosporaceae</taxon>
        <taxon>Phytophthora</taxon>
    </lineage>
</organism>
<gene>
    <name evidence="6" type="ORF">PC110_g8278</name>
    <name evidence="3" type="ORF">PC113_g17262</name>
    <name evidence="4" type="ORF">PC115_g16602</name>
    <name evidence="5" type="ORF">PC117_g15611</name>
</gene>
<feature type="region of interest" description="Disordered" evidence="2">
    <location>
        <begin position="2073"/>
        <end position="2099"/>
    </location>
</feature>
<dbReference type="EMBL" id="RCMK01000527">
    <property type="protein sequence ID" value="KAG2923776.1"/>
    <property type="molecule type" value="Genomic_DNA"/>
</dbReference>
<evidence type="ECO:0000256" key="2">
    <source>
        <dbReference type="SAM" id="MobiDB-lite"/>
    </source>
</evidence>
<dbReference type="Proteomes" id="UP000735874">
    <property type="component" value="Unassembled WGS sequence"/>
</dbReference>
<feature type="compositionally biased region" description="Basic residues" evidence="2">
    <location>
        <begin position="1621"/>
        <end position="1632"/>
    </location>
</feature>
<accession>A0A329SH20</accession>
<evidence type="ECO:0000313" key="7">
    <source>
        <dbReference type="Proteomes" id="UP000251314"/>
    </source>
</evidence>
<comment type="caution">
    <text evidence="6">The sequence shown here is derived from an EMBL/GenBank/DDBJ whole genome shotgun (WGS) entry which is preliminary data.</text>
</comment>
<feature type="region of interest" description="Disordered" evidence="2">
    <location>
        <begin position="497"/>
        <end position="518"/>
    </location>
</feature>
<name>A0A329SH20_9STRA</name>
<evidence type="ECO:0000256" key="1">
    <source>
        <dbReference type="SAM" id="Coils"/>
    </source>
</evidence>
<dbReference type="Proteomes" id="UP000774804">
    <property type="component" value="Unassembled WGS sequence"/>
</dbReference>
<feature type="region of interest" description="Disordered" evidence="2">
    <location>
        <begin position="1621"/>
        <end position="1640"/>
    </location>
</feature>
<dbReference type="PANTHER" id="PTHR33331:SF13">
    <property type="entry name" value="COILED-COIL DOMAIN CONTAINING 162"/>
    <property type="match status" value="1"/>
</dbReference>
<dbReference type="VEuPathDB" id="FungiDB:PC110_g8278"/>
<feature type="region of interest" description="Disordered" evidence="2">
    <location>
        <begin position="1"/>
        <end position="28"/>
    </location>
</feature>
<feature type="coiled-coil region" evidence="1">
    <location>
        <begin position="1857"/>
        <end position="1927"/>
    </location>
</feature>
<feature type="compositionally biased region" description="Polar residues" evidence="2">
    <location>
        <begin position="1981"/>
        <end position="2006"/>
    </location>
</feature>
<dbReference type="EMBL" id="MJFZ01000169">
    <property type="protein sequence ID" value="RAW35406.1"/>
    <property type="molecule type" value="Genomic_DNA"/>
</dbReference>
<evidence type="ECO:0000313" key="4">
    <source>
        <dbReference type="EMBL" id="KAG2899207.1"/>
    </source>
</evidence>
<evidence type="ECO:0000313" key="5">
    <source>
        <dbReference type="EMBL" id="KAG2923776.1"/>
    </source>
</evidence>
<dbReference type="OrthoDB" id="76966at2759"/>